<dbReference type="SUPFAM" id="SSF52425">
    <property type="entry name" value="Cryptochrome/photolyase, N-terminal domain"/>
    <property type="match status" value="1"/>
</dbReference>
<feature type="compositionally biased region" description="Pro residues" evidence="1">
    <location>
        <begin position="306"/>
        <end position="316"/>
    </location>
</feature>
<dbReference type="InterPro" id="IPR036134">
    <property type="entry name" value="Crypto/Photolyase_FAD-like_sf"/>
</dbReference>
<feature type="region of interest" description="Disordered" evidence="1">
    <location>
        <begin position="253"/>
        <end position="318"/>
    </location>
</feature>
<dbReference type="RefSeq" id="XP_008877319.1">
    <property type="nucleotide sequence ID" value="XM_008879097.1"/>
</dbReference>
<evidence type="ECO:0000313" key="3">
    <source>
        <dbReference type="EMBL" id="ETV94116.1"/>
    </source>
</evidence>
<dbReference type="VEuPathDB" id="FungiDB:H310_12130"/>
<dbReference type="Gene3D" id="3.40.50.620">
    <property type="entry name" value="HUPs"/>
    <property type="match status" value="1"/>
</dbReference>
<dbReference type="AlphaFoldDB" id="A0A024TKH2"/>
<dbReference type="Gene3D" id="1.10.579.10">
    <property type="entry name" value="DNA Cyclobutane Dipyrimidine Photolyase, subunit A, domain 3"/>
    <property type="match status" value="1"/>
</dbReference>
<dbReference type="eggNOG" id="ENOG502R0UY">
    <property type="taxonomic scope" value="Eukaryota"/>
</dbReference>
<feature type="compositionally biased region" description="Basic residues" evidence="1">
    <location>
        <begin position="1"/>
        <end position="12"/>
    </location>
</feature>
<dbReference type="InterPro" id="IPR006050">
    <property type="entry name" value="DNA_photolyase_N"/>
</dbReference>
<feature type="region of interest" description="Disordered" evidence="1">
    <location>
        <begin position="112"/>
        <end position="145"/>
    </location>
</feature>
<evidence type="ECO:0000256" key="1">
    <source>
        <dbReference type="SAM" id="MobiDB-lite"/>
    </source>
</evidence>
<accession>A0A024TKH2</accession>
<reference evidence="3" key="1">
    <citation type="submission" date="2013-12" db="EMBL/GenBank/DDBJ databases">
        <title>The Genome Sequence of Aphanomyces invadans NJM9701.</title>
        <authorList>
            <consortium name="The Broad Institute Genomics Platform"/>
            <person name="Russ C."/>
            <person name="Tyler B."/>
            <person name="van West P."/>
            <person name="Dieguez-Uribeondo J."/>
            <person name="Young S.K."/>
            <person name="Zeng Q."/>
            <person name="Gargeya S."/>
            <person name="Fitzgerald M."/>
            <person name="Abouelleil A."/>
            <person name="Alvarado L."/>
            <person name="Chapman S.B."/>
            <person name="Gainer-Dewar J."/>
            <person name="Goldberg J."/>
            <person name="Griggs A."/>
            <person name="Gujja S."/>
            <person name="Hansen M."/>
            <person name="Howarth C."/>
            <person name="Imamovic A."/>
            <person name="Ireland A."/>
            <person name="Larimer J."/>
            <person name="McCowan C."/>
            <person name="Murphy C."/>
            <person name="Pearson M."/>
            <person name="Poon T.W."/>
            <person name="Priest M."/>
            <person name="Roberts A."/>
            <person name="Saif S."/>
            <person name="Shea T."/>
            <person name="Sykes S."/>
            <person name="Wortman J."/>
            <person name="Nusbaum C."/>
            <person name="Birren B."/>
        </authorList>
    </citation>
    <scope>NUCLEOTIDE SEQUENCE [LARGE SCALE GENOMIC DNA]</scope>
    <source>
        <strain evidence="3">NJM9701</strain>
    </source>
</reference>
<dbReference type="EMBL" id="KI913987">
    <property type="protein sequence ID" value="ETV94116.1"/>
    <property type="molecule type" value="Genomic_DNA"/>
</dbReference>
<sequence>MARKSTSMKRPRAAAPPTMHRRHVHGPSGREYIILDDLGDELSVTPSMWAAIESYEDNQMRADKAMPSTPHVIESQSALLCFDICPDSADEGCDDDDGDTSSKGHYLSERMQMLQPSSAREEASKFPSSTDSLSVSHTRTLSSGASQGRAIEVEFASEGEACLTTMKETDGRSLEPITPLASQSNECIPLASPPSQCPVDDLTRASITIDTSTERIPPCTPAEALATKVEIPHVHGTPPACHAGIALALPCSSSNDIADPPPQMPSSSPPQLDQTQTAIRSNSTQSSLHALYPPPQTTQLLVPISDPIPAPTPSEPAPTEELDAVQVLVAINDKCPSLAAWLRHEGDVEHDDSMASMFDDHASVTTTPPQSPPSCLAPDANFTKVPLQPPHVHSPFPSFELENWPPHLRRRCRMTPPSPSTRLSPDTPHESIVLWVRHTWRVHDNFALAAAEWLQAAYDRPVVAFCVLSPTLFYPGMPIESTTNENGVRSSIASMRRQLLARHIPLYGMLGPHDNTEVNIESQLRSLHPWAVVTDDGVDEPFESWHLPVPVIQMDSTCCVPWRSFLSDGGGELAKDAFESRWLTAWNRAMDDGVDTFLLPLHVESPSHRGRAHTAMQNNLPWPNLDKPSAFDLSEQAALAHVDATCVQGGATKKPALQEELHGRGVTSCLPFLRHGSLSAIHLLRTLKSTSNHVLHSRALTHCALAREYAMHVMYHQINATRSRPTLTSHTLIWNASYFARQLSVYRTLVDRISPPLSASTRGCSSDDRSTGTDERYLLPHQLEASRSPDPVWNDIMAHVRLTGYLHPVLASYWGRRLLFHWSPSPLAGLGMLEGLVVRYSIGVTPDVVVQVLLAMLHDGTTADKLSEQTAEDHPLLTQLRAVVRAPAHHSSNGLQL</sequence>
<name>A0A024TKH2_9STRA</name>
<dbReference type="OrthoDB" id="79696at2759"/>
<dbReference type="STRING" id="157072.A0A024TKH2"/>
<evidence type="ECO:0000259" key="2">
    <source>
        <dbReference type="PROSITE" id="PS51645"/>
    </source>
</evidence>
<dbReference type="InterPro" id="IPR036155">
    <property type="entry name" value="Crypto/Photolyase_N_sf"/>
</dbReference>
<feature type="compositionally biased region" description="Polar residues" evidence="1">
    <location>
        <begin position="126"/>
        <end position="145"/>
    </location>
</feature>
<dbReference type="PROSITE" id="PS51645">
    <property type="entry name" value="PHR_CRY_ALPHA_BETA"/>
    <property type="match status" value="1"/>
</dbReference>
<dbReference type="SUPFAM" id="SSF48173">
    <property type="entry name" value="Cryptochrome/photolyase FAD-binding domain"/>
    <property type="match status" value="1"/>
</dbReference>
<dbReference type="InterPro" id="IPR014729">
    <property type="entry name" value="Rossmann-like_a/b/a_fold"/>
</dbReference>
<feature type="compositionally biased region" description="Pro residues" evidence="1">
    <location>
        <begin position="259"/>
        <end position="268"/>
    </location>
</feature>
<proteinExistence type="predicted"/>
<organism evidence="3">
    <name type="scientific">Aphanomyces invadans</name>
    <dbReference type="NCBI Taxonomy" id="157072"/>
    <lineage>
        <taxon>Eukaryota</taxon>
        <taxon>Sar</taxon>
        <taxon>Stramenopiles</taxon>
        <taxon>Oomycota</taxon>
        <taxon>Saprolegniomycetes</taxon>
        <taxon>Saprolegniales</taxon>
        <taxon>Verrucalvaceae</taxon>
        <taxon>Aphanomyces</taxon>
    </lineage>
</organism>
<dbReference type="Pfam" id="PF00875">
    <property type="entry name" value="DNA_photolyase"/>
    <property type="match status" value="1"/>
</dbReference>
<feature type="compositionally biased region" description="Polar residues" evidence="1">
    <location>
        <begin position="272"/>
        <end position="288"/>
    </location>
</feature>
<protein>
    <recommendedName>
        <fullName evidence="2">Photolyase/cryptochrome alpha/beta domain-containing protein</fullName>
    </recommendedName>
</protein>
<feature type="region of interest" description="Disordered" evidence="1">
    <location>
        <begin position="1"/>
        <end position="28"/>
    </location>
</feature>
<gene>
    <name evidence="3" type="ORF">H310_12130</name>
</gene>
<feature type="domain" description="Photolyase/cryptochrome alpha/beta" evidence="2">
    <location>
        <begin position="430"/>
        <end position="570"/>
    </location>
</feature>
<dbReference type="GeneID" id="20089180"/>